<gene>
    <name evidence="1" type="ORF">ACIKP7_21205</name>
</gene>
<evidence type="ECO:0000313" key="2">
    <source>
        <dbReference type="Proteomes" id="UP001615411"/>
    </source>
</evidence>
<dbReference type="EMBL" id="JBIUGF010000087">
    <property type="protein sequence ID" value="MFJ1340645.1"/>
    <property type="molecule type" value="Genomic_DNA"/>
</dbReference>
<dbReference type="Proteomes" id="UP001615411">
    <property type="component" value="Unassembled WGS sequence"/>
</dbReference>
<reference evidence="1" key="1">
    <citation type="submission" date="2024-10" db="EMBL/GenBank/DDBJ databases">
        <title>Aeromonas and Pseudomonas from the Cagarras Archipelago, Rio de Janeiro, Brazil.</title>
        <authorList>
            <person name="Canellas A.L.B."/>
            <person name="Laport M.S."/>
        </authorList>
    </citation>
    <scope>NUCLEOTIDE SEQUENCE</scope>
    <source>
        <strain evidence="1">ACP-7</strain>
    </source>
</reference>
<proteinExistence type="predicted"/>
<name>A0ACC7M1C7_9PSED</name>
<keyword evidence="2" id="KW-1185">Reference proteome</keyword>
<comment type="caution">
    <text evidence="1">The sequence shown here is derived from an EMBL/GenBank/DDBJ whole genome shotgun (WGS) entry which is preliminary data.</text>
</comment>
<organism evidence="1 2">
    <name type="scientific">Pseudomonas caricapapayae</name>
    <dbReference type="NCBI Taxonomy" id="46678"/>
    <lineage>
        <taxon>Bacteria</taxon>
        <taxon>Pseudomonadati</taxon>
        <taxon>Pseudomonadota</taxon>
        <taxon>Gammaproteobacteria</taxon>
        <taxon>Pseudomonadales</taxon>
        <taxon>Pseudomonadaceae</taxon>
        <taxon>Pseudomonas</taxon>
    </lineage>
</organism>
<protein>
    <submittedName>
        <fullName evidence="1">Uncharacterized protein</fullName>
    </submittedName>
</protein>
<sequence length="118" mass="13261">MKPRKTVYIVGAGLSAGIGFPTINNLLSRIWPILPDNHKADLTEVIRFHNPDFTPRALASFPNIEELLSLMQANEQLFYSSRTAIGNFTPEKLTDIRKTWRRQKLSATPDLSGTVLPL</sequence>
<feature type="non-terminal residue" evidence="1">
    <location>
        <position position="118"/>
    </location>
</feature>
<accession>A0ACC7M1C7</accession>
<evidence type="ECO:0000313" key="1">
    <source>
        <dbReference type="EMBL" id="MFJ1340645.1"/>
    </source>
</evidence>